<evidence type="ECO:0000256" key="2">
    <source>
        <dbReference type="ARBA" id="ARBA00022679"/>
    </source>
</evidence>
<keyword evidence="5 6" id="KW-0067">ATP-binding</keyword>
<dbReference type="PRINTS" id="PR00475">
    <property type="entry name" value="HEXOKINASE"/>
</dbReference>
<dbReference type="GO" id="GO:0004340">
    <property type="term" value="F:glucokinase activity"/>
    <property type="evidence" value="ECO:0007669"/>
    <property type="project" value="TreeGrafter"/>
</dbReference>
<dbReference type="RefSeq" id="XP_024552258.1">
    <property type="nucleotide sequence ID" value="XM_024696448.1"/>
</dbReference>
<evidence type="ECO:0000256" key="7">
    <source>
        <dbReference type="SAM" id="MobiDB-lite"/>
    </source>
</evidence>
<dbReference type="OrthoDB" id="419537at2759"/>
<reference evidence="10 11" key="3">
    <citation type="journal article" date="2017" name="Mol. Plant Pathol.">
        <title>A gapless genome sequence of the fungus Botrytis cinerea.</title>
        <authorList>
            <person name="Van Kan J.A."/>
            <person name="Stassen J.H."/>
            <person name="Mosbach A."/>
            <person name="Van Der Lee T.A."/>
            <person name="Faino L."/>
            <person name="Farmer A.D."/>
            <person name="Papasotiriou D.G."/>
            <person name="Zhou S."/>
            <person name="Seidl M.F."/>
            <person name="Cottam E."/>
            <person name="Edel D."/>
            <person name="Hahn M."/>
            <person name="Schwartz D.C."/>
            <person name="Dietrich R.A."/>
            <person name="Widdison S."/>
            <person name="Scalliet G."/>
        </authorList>
    </citation>
    <scope>NUCLEOTIDE SEQUENCE [LARGE SCALE GENOMIC DNA]</scope>
    <source>
        <strain evidence="10 11">B05.10</strain>
    </source>
</reference>
<dbReference type="CDD" id="cd24000">
    <property type="entry name" value="ASKHA_NBD_HK"/>
    <property type="match status" value="1"/>
</dbReference>
<reference evidence="10 11" key="1">
    <citation type="journal article" date="2011" name="PLoS Genet.">
        <title>Genomic analysis of the necrotrophic fungal pathogens Sclerotinia sclerotiorum and Botrytis cinerea.</title>
        <authorList>
            <person name="Amselem J."/>
            <person name="Cuomo C.A."/>
            <person name="van Kan J.A."/>
            <person name="Viaud M."/>
            <person name="Benito E.P."/>
            <person name="Couloux A."/>
            <person name="Coutinho P.M."/>
            <person name="de Vries R.P."/>
            <person name="Dyer P.S."/>
            <person name="Fillinger S."/>
            <person name="Fournier E."/>
            <person name="Gout L."/>
            <person name="Hahn M."/>
            <person name="Kohn L."/>
            <person name="Lapalu N."/>
            <person name="Plummer K.M."/>
            <person name="Pradier J.M."/>
            <person name="Quevillon E."/>
            <person name="Sharon A."/>
            <person name="Simon A."/>
            <person name="ten Have A."/>
            <person name="Tudzynski B."/>
            <person name="Tudzynski P."/>
            <person name="Wincker P."/>
            <person name="Andrew M."/>
            <person name="Anthouard V."/>
            <person name="Beever R.E."/>
            <person name="Beffa R."/>
            <person name="Benoit I."/>
            <person name="Bouzid O."/>
            <person name="Brault B."/>
            <person name="Chen Z."/>
            <person name="Choquer M."/>
            <person name="Collemare J."/>
            <person name="Cotton P."/>
            <person name="Danchin E.G."/>
            <person name="Da Silva C."/>
            <person name="Gautier A."/>
            <person name="Giraud C."/>
            <person name="Giraud T."/>
            <person name="Gonzalez C."/>
            <person name="Grossetete S."/>
            <person name="Guldener U."/>
            <person name="Henrissat B."/>
            <person name="Howlett B.J."/>
            <person name="Kodira C."/>
            <person name="Kretschmer M."/>
            <person name="Lappartient A."/>
            <person name="Leroch M."/>
            <person name="Levis C."/>
            <person name="Mauceli E."/>
            <person name="Neuveglise C."/>
            <person name="Oeser B."/>
            <person name="Pearson M."/>
            <person name="Poulain J."/>
            <person name="Poussereau N."/>
            <person name="Quesneville H."/>
            <person name="Rascle C."/>
            <person name="Schumacher J."/>
            <person name="Segurens B."/>
            <person name="Sexton A."/>
            <person name="Silva E."/>
            <person name="Sirven C."/>
            <person name="Soanes D.M."/>
            <person name="Talbot N.J."/>
            <person name="Templeton M."/>
            <person name="Yandava C."/>
            <person name="Yarden O."/>
            <person name="Zeng Q."/>
            <person name="Rollins J.A."/>
            <person name="Lebrun M.H."/>
            <person name="Dickman M."/>
        </authorList>
    </citation>
    <scope>NUCLEOTIDE SEQUENCE [LARGE SCALE GENOMIC DNA]</scope>
    <source>
        <strain evidence="10 11">B05.10</strain>
    </source>
</reference>
<evidence type="ECO:0000256" key="5">
    <source>
        <dbReference type="ARBA" id="ARBA00022840"/>
    </source>
</evidence>
<dbReference type="GO" id="GO:0005829">
    <property type="term" value="C:cytosol"/>
    <property type="evidence" value="ECO:0007669"/>
    <property type="project" value="TreeGrafter"/>
</dbReference>
<feature type="compositionally biased region" description="Polar residues" evidence="7">
    <location>
        <begin position="499"/>
        <end position="512"/>
    </location>
</feature>
<name>A0A384K045_BOTFB</name>
<feature type="domain" description="Hexokinase C-terminal" evidence="9">
    <location>
        <begin position="295"/>
        <end position="578"/>
    </location>
</feature>
<evidence type="ECO:0000259" key="9">
    <source>
        <dbReference type="Pfam" id="PF03727"/>
    </source>
</evidence>
<keyword evidence="11" id="KW-1185">Reference proteome</keyword>
<dbReference type="GO" id="GO:0008865">
    <property type="term" value="F:fructokinase activity"/>
    <property type="evidence" value="ECO:0007669"/>
    <property type="project" value="TreeGrafter"/>
</dbReference>
<dbReference type="GO" id="GO:0005536">
    <property type="term" value="F:D-glucose binding"/>
    <property type="evidence" value="ECO:0007669"/>
    <property type="project" value="InterPro"/>
</dbReference>
<dbReference type="GO" id="GO:0006096">
    <property type="term" value="P:glycolytic process"/>
    <property type="evidence" value="ECO:0007669"/>
    <property type="project" value="UniProtKB-UniPathway"/>
</dbReference>
<organism evidence="10 11">
    <name type="scientific">Botryotinia fuckeliana (strain B05.10)</name>
    <name type="common">Noble rot fungus</name>
    <name type="synonym">Botrytis cinerea</name>
    <dbReference type="NCBI Taxonomy" id="332648"/>
    <lineage>
        <taxon>Eukaryota</taxon>
        <taxon>Fungi</taxon>
        <taxon>Dikarya</taxon>
        <taxon>Ascomycota</taxon>
        <taxon>Pezizomycotina</taxon>
        <taxon>Leotiomycetes</taxon>
        <taxon>Helotiales</taxon>
        <taxon>Sclerotiniaceae</taxon>
        <taxon>Botrytis</taxon>
    </lineage>
</organism>
<accession>A0A384K045</accession>
<dbReference type="VEuPathDB" id="FungiDB:Bcin12g04460"/>
<keyword evidence="6" id="KW-0324">Glycolysis</keyword>
<keyword evidence="4 6" id="KW-0418">Kinase</keyword>
<dbReference type="InterPro" id="IPR001312">
    <property type="entry name" value="Hexokinase"/>
</dbReference>
<dbReference type="EC" id="2.7.1.-" evidence="6"/>
<dbReference type="Gene3D" id="3.40.367.20">
    <property type="match status" value="1"/>
</dbReference>
<dbReference type="EMBL" id="CP009816">
    <property type="protein sequence ID" value="ATZ55897.1"/>
    <property type="molecule type" value="Genomic_DNA"/>
</dbReference>
<dbReference type="GO" id="GO:0006006">
    <property type="term" value="P:glucose metabolic process"/>
    <property type="evidence" value="ECO:0007669"/>
    <property type="project" value="TreeGrafter"/>
</dbReference>
<evidence type="ECO:0000256" key="1">
    <source>
        <dbReference type="ARBA" id="ARBA00009225"/>
    </source>
</evidence>
<dbReference type="GO" id="GO:0019158">
    <property type="term" value="F:mannokinase activity"/>
    <property type="evidence" value="ECO:0007669"/>
    <property type="project" value="TreeGrafter"/>
</dbReference>
<dbReference type="InterPro" id="IPR022673">
    <property type="entry name" value="Hexokinase_C"/>
</dbReference>
<dbReference type="Pfam" id="PF00349">
    <property type="entry name" value="Hexokinase_1"/>
    <property type="match status" value="1"/>
</dbReference>
<evidence type="ECO:0000256" key="3">
    <source>
        <dbReference type="ARBA" id="ARBA00022741"/>
    </source>
</evidence>
<dbReference type="SUPFAM" id="SSF53067">
    <property type="entry name" value="Actin-like ATPase domain"/>
    <property type="match status" value="2"/>
</dbReference>
<comment type="similarity">
    <text evidence="1 6">Belongs to the hexokinase family.</text>
</comment>
<gene>
    <name evidence="10" type="ORF">BCIN_12g04460</name>
</gene>
<protein>
    <recommendedName>
        <fullName evidence="6">Phosphotransferase</fullName>
        <ecNumber evidence="6">2.7.1.-</ecNumber>
    </recommendedName>
</protein>
<keyword evidence="2 6" id="KW-0808">Transferase</keyword>
<evidence type="ECO:0000259" key="8">
    <source>
        <dbReference type="Pfam" id="PF00349"/>
    </source>
</evidence>
<dbReference type="GO" id="GO:0006013">
    <property type="term" value="P:mannose metabolic process"/>
    <property type="evidence" value="ECO:0007669"/>
    <property type="project" value="TreeGrafter"/>
</dbReference>
<dbReference type="KEGG" id="bfu:BCIN_12g04460"/>
<dbReference type="AlphaFoldDB" id="A0A384K045"/>
<dbReference type="Proteomes" id="UP000001798">
    <property type="component" value="Chromosome 12"/>
</dbReference>
<dbReference type="PANTHER" id="PTHR19443:SF29">
    <property type="entry name" value="PHOSPHOTRANSFERASE"/>
    <property type="match status" value="1"/>
</dbReference>
<evidence type="ECO:0000313" key="11">
    <source>
        <dbReference type="Proteomes" id="UP000001798"/>
    </source>
</evidence>
<dbReference type="GO" id="GO:0005524">
    <property type="term" value="F:ATP binding"/>
    <property type="evidence" value="ECO:0007669"/>
    <property type="project" value="UniProtKB-UniRule"/>
</dbReference>
<dbReference type="InterPro" id="IPR022672">
    <property type="entry name" value="Hexokinase_N"/>
</dbReference>
<dbReference type="Gene3D" id="3.30.420.40">
    <property type="match status" value="1"/>
</dbReference>
<sequence>MCTSETKHTSQPHLSKLSLQFDLNIDKHLKVGDSHTIQTRFSKQASHHSIIHLTQLQSASSLIEIMTLNSTVLDQVLAPLDVDINKIHALARSLCETFKTLAKESTNQFLPTPISEEVLRPDLEGKGRYLAIDIGGSNLRVGFIKLLGPSIQNGLALPGKIDRLLEKSWQIGEDHKYNNADELFVWIGKCIAEVVRDGVDEWGLQLPSELPMGVTMSFPMIQNKLSDAILMSMGKGFAMTSNLNLGEQLLKGYKISTATLPHLPRIKITAIVNDAVASLVSFHRQQRTPYQKVAMGLIVGTGCNATIPLSISKLHVTKYPSLTLNTIEHKQKDPKVIINTEWSINGTAPPLHTLNFITKWDKILDAESETPGFMPFEYMTGGKYLGELGRLIILDYFTTQLHLPLEALPTVLHRRNALDASILAKVGREDQLCQSLDLAMPFPVDPTSEKRRTWTPELANVVVNVAKKIEKRAAGMVAAAIIGLLAAADELRFPPSPQNAPETTNPNQANPIHASENTTELLVGYTGSCISHFQDYLADCQTYLDDIMRKEFGSDGGGKRIVLEACMYGSIIGAGILAGTVECMEENQVLVEESAADLAG</sequence>
<dbReference type="GO" id="GO:0005739">
    <property type="term" value="C:mitochondrion"/>
    <property type="evidence" value="ECO:0007669"/>
    <property type="project" value="TreeGrafter"/>
</dbReference>
<dbReference type="PANTHER" id="PTHR19443">
    <property type="entry name" value="HEXOKINASE"/>
    <property type="match status" value="1"/>
</dbReference>
<dbReference type="UniPathway" id="UPA00109">
    <property type="reaction ID" value="UER00180"/>
</dbReference>
<evidence type="ECO:0000256" key="4">
    <source>
        <dbReference type="ARBA" id="ARBA00022777"/>
    </source>
</evidence>
<proteinExistence type="inferred from homology"/>
<dbReference type="GeneID" id="5425685"/>
<evidence type="ECO:0000313" key="10">
    <source>
        <dbReference type="EMBL" id="ATZ55897.1"/>
    </source>
</evidence>
<reference evidence="10 11" key="2">
    <citation type="journal article" date="2012" name="Eukaryot. Cell">
        <title>Genome update of Botrytis cinerea strains B05.10 and T4.</title>
        <authorList>
            <person name="Staats M."/>
            <person name="van Kan J.A."/>
        </authorList>
    </citation>
    <scope>NUCLEOTIDE SEQUENCE [LARGE SCALE GENOMIC DNA]</scope>
    <source>
        <strain evidence="10 11">B05.10</strain>
    </source>
</reference>
<dbReference type="GO" id="GO:0001678">
    <property type="term" value="P:intracellular glucose homeostasis"/>
    <property type="evidence" value="ECO:0007669"/>
    <property type="project" value="InterPro"/>
</dbReference>
<dbReference type="InterPro" id="IPR043129">
    <property type="entry name" value="ATPase_NBD"/>
</dbReference>
<feature type="domain" description="Hexokinase N-terminal" evidence="8">
    <location>
        <begin position="73"/>
        <end position="282"/>
    </location>
</feature>
<dbReference type="PROSITE" id="PS51748">
    <property type="entry name" value="HEXOKINASE_2"/>
    <property type="match status" value="1"/>
</dbReference>
<dbReference type="Pfam" id="PF03727">
    <property type="entry name" value="Hexokinase_2"/>
    <property type="match status" value="1"/>
</dbReference>
<keyword evidence="3 6" id="KW-0547">Nucleotide-binding</keyword>
<evidence type="ECO:0000256" key="6">
    <source>
        <dbReference type="RuleBase" id="RU362007"/>
    </source>
</evidence>
<feature type="region of interest" description="Disordered" evidence="7">
    <location>
        <begin position="493"/>
        <end position="512"/>
    </location>
</feature>